<evidence type="ECO:0008006" key="3">
    <source>
        <dbReference type="Google" id="ProtNLM"/>
    </source>
</evidence>
<dbReference type="InterPro" id="IPR021302">
    <property type="entry name" value="DUF2780_VcgC/VcgE"/>
</dbReference>
<dbReference type="EMBL" id="SJPU01000002">
    <property type="protein sequence ID" value="TWU16421.1"/>
    <property type="molecule type" value="Genomic_DNA"/>
</dbReference>
<evidence type="ECO:0000313" key="2">
    <source>
        <dbReference type="Proteomes" id="UP000319908"/>
    </source>
</evidence>
<evidence type="ECO:0000313" key="1">
    <source>
        <dbReference type="EMBL" id="TWU16421.1"/>
    </source>
</evidence>
<organism evidence="1 2">
    <name type="scientific">Allorhodopirellula heiligendammensis</name>
    <dbReference type="NCBI Taxonomy" id="2714739"/>
    <lineage>
        <taxon>Bacteria</taxon>
        <taxon>Pseudomonadati</taxon>
        <taxon>Planctomycetota</taxon>
        <taxon>Planctomycetia</taxon>
        <taxon>Pirellulales</taxon>
        <taxon>Pirellulaceae</taxon>
        <taxon>Allorhodopirellula</taxon>
    </lineage>
</organism>
<dbReference type="Proteomes" id="UP000319908">
    <property type="component" value="Unassembled WGS sequence"/>
</dbReference>
<dbReference type="OrthoDB" id="289573at2"/>
<accession>A0A5C6BY60</accession>
<gene>
    <name evidence="1" type="ORF">Poly21_36260</name>
</gene>
<dbReference type="RefSeq" id="WP_146408075.1">
    <property type="nucleotide sequence ID" value="NZ_SJPU01000002.1"/>
</dbReference>
<name>A0A5C6BY60_9BACT</name>
<comment type="caution">
    <text evidence="1">The sequence shown here is derived from an EMBL/GenBank/DDBJ whole genome shotgun (WGS) entry which is preliminary data.</text>
</comment>
<dbReference type="Pfam" id="PF11075">
    <property type="entry name" value="DUF2780"/>
    <property type="match status" value="1"/>
</dbReference>
<dbReference type="AlphaFoldDB" id="A0A5C6BY60"/>
<sequence length="140" mass="14147">MDELIKLISSQLGIDPATANAAVSRVMALLKSQVGSELFGHVAGAISGADQAAQAAPEPAAGDGLLGKLASSVSSMLGGKSGAGVEMATALASTGVDADKIGPMLKMVFDFLREKLGDDVVNQILAKLPMLKPLLGDSEQ</sequence>
<protein>
    <recommendedName>
        <fullName evidence="3">DUF2267 domain-containing protein</fullName>
    </recommendedName>
</protein>
<reference evidence="1 2" key="1">
    <citation type="journal article" date="2020" name="Antonie Van Leeuwenhoek">
        <title>Rhodopirellula heiligendammensis sp. nov., Rhodopirellula pilleata sp. nov., and Rhodopirellula solitaria sp. nov. isolated from natural or artificial marine surfaces in Northern Germany and California, USA, and emended description of the genus Rhodopirellula.</title>
        <authorList>
            <person name="Kallscheuer N."/>
            <person name="Wiegand S."/>
            <person name="Jogler M."/>
            <person name="Boedeker C."/>
            <person name="Peeters S.H."/>
            <person name="Rast P."/>
            <person name="Heuer A."/>
            <person name="Jetten M.S.M."/>
            <person name="Rohde M."/>
            <person name="Jogler C."/>
        </authorList>
    </citation>
    <scope>NUCLEOTIDE SEQUENCE [LARGE SCALE GENOMIC DNA]</scope>
    <source>
        <strain evidence="1 2">Poly21</strain>
    </source>
</reference>
<proteinExistence type="predicted"/>
<keyword evidence="2" id="KW-1185">Reference proteome</keyword>